<dbReference type="PANTHER" id="PTHR24031">
    <property type="entry name" value="RNA HELICASE"/>
    <property type="match status" value="1"/>
</dbReference>
<dbReference type="PROSITE" id="PS00039">
    <property type="entry name" value="DEAD_ATP_HELICASE"/>
    <property type="match status" value="1"/>
</dbReference>
<dbReference type="FunFam" id="3.40.50.300:FF:000379">
    <property type="entry name" value="RNA helicase"/>
    <property type="match status" value="1"/>
</dbReference>
<reference evidence="15" key="1">
    <citation type="journal article" date="2023" name="Science">
        <title>Elucidation of the pathway for biosynthesis of saponin adjuvants from the soapbark tree.</title>
        <authorList>
            <person name="Reed J."/>
            <person name="Orme A."/>
            <person name="El-Demerdash A."/>
            <person name="Owen C."/>
            <person name="Martin L.B.B."/>
            <person name="Misra R.C."/>
            <person name="Kikuchi S."/>
            <person name="Rejzek M."/>
            <person name="Martin A.C."/>
            <person name="Harkess A."/>
            <person name="Leebens-Mack J."/>
            <person name="Louveau T."/>
            <person name="Stephenson M.J."/>
            <person name="Osbourn A."/>
        </authorList>
    </citation>
    <scope>NUCLEOTIDE SEQUENCE</scope>
    <source>
        <strain evidence="15">S10</strain>
    </source>
</reference>
<dbReference type="InterPro" id="IPR014001">
    <property type="entry name" value="Helicase_ATP-bd"/>
</dbReference>
<keyword evidence="3 9" id="KW-0347">Helicase</keyword>
<sequence length="543" mass="61040">MEDSKLQYSNKFAVIEAGKEADEGDCDTELMGDKRTNIEGVEGEKDEEGKEKEKKVKIGGSGIMSNVTFASLGLSEPTLKAIKVMGFEHMTQIQARSIPALLLNEDVLGAARTGSGKTLAFLVPAVELLYHLHFTPRSGTGVVVICPTRELAMQTHAVAKELLKYHSQTLGSVVGGVSRRGDVERILKGINLLVVTPGRFLNHLRSTKGFIFKNLKCLVIDEADRILEENFEEDMNQIIKILPKNRQTVLFSATQTKEVEDLARLSFQKTPKYIDVDDGRTKVTSEGLEQGYCLVPSEKRFILLYGFLKRNLSKKIMVYFSSCNSVKFYYELLRHAYMNCYDIHGKQKQQKRTSTFFEFCKAEEGILLCTNVAARGLDIPNVEYIHRVGRTARGEGGKGKALLFLIREELQFLRYLKAAKVPVKEYVYKENNLPKIQSVLEGLVSGNYHLKRSAVDAYRSYILAYSSHSMKDIFNVHRLNLQAVATSFCFTTPPKVNIDINSSASRFRKKRQRVEGSKHGFSVSSPYGKVSTSANGGRQFQRH</sequence>
<dbReference type="EC" id="3.6.4.13" evidence="10"/>
<evidence type="ECO:0000313" key="15">
    <source>
        <dbReference type="EMBL" id="KAJ7943588.1"/>
    </source>
</evidence>
<evidence type="ECO:0000313" key="16">
    <source>
        <dbReference type="Proteomes" id="UP001163823"/>
    </source>
</evidence>
<keyword evidence="4 9" id="KW-0067">ATP-binding</keyword>
<keyword evidence="5 10" id="KW-0694">RNA-binding</keyword>
<dbReference type="InterPro" id="IPR011545">
    <property type="entry name" value="DEAD/DEAH_box_helicase_dom"/>
</dbReference>
<evidence type="ECO:0000256" key="1">
    <source>
        <dbReference type="ARBA" id="ARBA00022741"/>
    </source>
</evidence>
<keyword evidence="16" id="KW-1185">Reference proteome</keyword>
<evidence type="ECO:0000259" key="12">
    <source>
        <dbReference type="PROSITE" id="PS51192"/>
    </source>
</evidence>
<dbReference type="InterPro" id="IPR025313">
    <property type="entry name" value="SPB4-like_CTE"/>
</dbReference>
<proteinExistence type="inferred from homology"/>
<comment type="function">
    <text evidence="10">RNA helicase.</text>
</comment>
<dbReference type="PROSITE" id="PS51195">
    <property type="entry name" value="Q_MOTIF"/>
    <property type="match status" value="1"/>
</dbReference>
<evidence type="ECO:0000256" key="7">
    <source>
        <dbReference type="ARBA" id="ARBA00047984"/>
    </source>
</evidence>
<dbReference type="CDD" id="cd18787">
    <property type="entry name" value="SF2_C_DEAD"/>
    <property type="match status" value="1"/>
</dbReference>
<dbReference type="InterPro" id="IPR027417">
    <property type="entry name" value="P-loop_NTPase"/>
</dbReference>
<dbReference type="Pfam" id="PF00271">
    <property type="entry name" value="Helicase_C"/>
    <property type="match status" value="1"/>
</dbReference>
<evidence type="ECO:0000256" key="3">
    <source>
        <dbReference type="ARBA" id="ARBA00022806"/>
    </source>
</evidence>
<dbReference type="Pfam" id="PF00270">
    <property type="entry name" value="DEAD"/>
    <property type="match status" value="1"/>
</dbReference>
<evidence type="ECO:0000256" key="8">
    <source>
        <dbReference type="PROSITE-ProRule" id="PRU00552"/>
    </source>
</evidence>
<gene>
    <name evidence="15" type="ORF">O6P43_033116</name>
</gene>
<evidence type="ECO:0000256" key="6">
    <source>
        <dbReference type="ARBA" id="ARBA00024357"/>
    </source>
</evidence>
<dbReference type="Gene3D" id="3.40.50.300">
    <property type="entry name" value="P-loop containing nucleotide triphosphate hydrolases"/>
    <property type="match status" value="2"/>
</dbReference>
<dbReference type="GO" id="GO:0016787">
    <property type="term" value="F:hydrolase activity"/>
    <property type="evidence" value="ECO:0007669"/>
    <property type="project" value="UniProtKB-KW"/>
</dbReference>
<feature type="short sequence motif" description="Q motif" evidence="8">
    <location>
        <begin position="67"/>
        <end position="95"/>
    </location>
</feature>
<dbReference type="KEGG" id="qsa:O6P43_033116"/>
<evidence type="ECO:0000256" key="9">
    <source>
        <dbReference type="RuleBase" id="RU000492"/>
    </source>
</evidence>
<dbReference type="Pfam" id="PF13959">
    <property type="entry name" value="CTE_SPB4"/>
    <property type="match status" value="1"/>
</dbReference>
<dbReference type="SMART" id="SM00487">
    <property type="entry name" value="DEXDc"/>
    <property type="match status" value="1"/>
</dbReference>
<feature type="domain" description="DEAD-box RNA helicase Q" evidence="14">
    <location>
        <begin position="67"/>
        <end position="95"/>
    </location>
</feature>
<dbReference type="GO" id="GO:0003723">
    <property type="term" value="F:RNA binding"/>
    <property type="evidence" value="ECO:0007669"/>
    <property type="project" value="UniProtKB-UniRule"/>
</dbReference>
<dbReference type="PROSITE" id="PS51194">
    <property type="entry name" value="HELICASE_CTER"/>
    <property type="match status" value="1"/>
</dbReference>
<feature type="domain" description="Helicase ATP-binding" evidence="12">
    <location>
        <begin position="98"/>
        <end position="273"/>
    </location>
</feature>
<evidence type="ECO:0000256" key="11">
    <source>
        <dbReference type="SAM" id="MobiDB-lite"/>
    </source>
</evidence>
<evidence type="ECO:0000256" key="5">
    <source>
        <dbReference type="ARBA" id="ARBA00022884"/>
    </source>
</evidence>
<dbReference type="InterPro" id="IPR000629">
    <property type="entry name" value="RNA-helicase_DEAD-box_CS"/>
</dbReference>
<organism evidence="15 16">
    <name type="scientific">Quillaja saponaria</name>
    <name type="common">Soap bark tree</name>
    <dbReference type="NCBI Taxonomy" id="32244"/>
    <lineage>
        <taxon>Eukaryota</taxon>
        <taxon>Viridiplantae</taxon>
        <taxon>Streptophyta</taxon>
        <taxon>Embryophyta</taxon>
        <taxon>Tracheophyta</taxon>
        <taxon>Spermatophyta</taxon>
        <taxon>Magnoliopsida</taxon>
        <taxon>eudicotyledons</taxon>
        <taxon>Gunneridae</taxon>
        <taxon>Pentapetalae</taxon>
        <taxon>rosids</taxon>
        <taxon>fabids</taxon>
        <taxon>Fabales</taxon>
        <taxon>Quillajaceae</taxon>
        <taxon>Quillaja</taxon>
    </lineage>
</organism>
<keyword evidence="1 9" id="KW-0547">Nucleotide-binding</keyword>
<dbReference type="InterPro" id="IPR044773">
    <property type="entry name" value="DDX18/Has1_DEADc"/>
</dbReference>
<dbReference type="CDD" id="cd17942">
    <property type="entry name" value="DEADc_DDX18"/>
    <property type="match status" value="1"/>
</dbReference>
<dbReference type="PROSITE" id="PS51192">
    <property type="entry name" value="HELICASE_ATP_BIND_1"/>
    <property type="match status" value="1"/>
</dbReference>
<comment type="domain">
    <text evidence="10">The Q motif is unique to and characteristic of the DEAD box family of RNA helicases and controls ATP binding and hydrolysis.</text>
</comment>
<feature type="domain" description="Helicase C-terminal" evidence="13">
    <location>
        <begin position="287"/>
        <end position="456"/>
    </location>
</feature>
<dbReference type="SMART" id="SM01178">
    <property type="entry name" value="DUF4217"/>
    <property type="match status" value="1"/>
</dbReference>
<evidence type="ECO:0000256" key="2">
    <source>
        <dbReference type="ARBA" id="ARBA00022801"/>
    </source>
</evidence>
<feature type="compositionally biased region" description="Polar residues" evidence="11">
    <location>
        <begin position="522"/>
        <end position="543"/>
    </location>
</feature>
<comment type="similarity">
    <text evidence="6">Belongs to the DEAD box helicase family. DDX18/HAS1 subfamily.</text>
</comment>
<dbReference type="AlphaFoldDB" id="A0AAD7P600"/>
<feature type="region of interest" description="Disordered" evidence="11">
    <location>
        <begin position="24"/>
        <end position="52"/>
    </location>
</feature>
<evidence type="ECO:0000256" key="10">
    <source>
        <dbReference type="RuleBase" id="RU365068"/>
    </source>
</evidence>
<keyword evidence="2 9" id="KW-0378">Hydrolase</keyword>
<accession>A0AAD7P600</accession>
<comment type="catalytic activity">
    <reaction evidence="7 10">
        <text>ATP + H2O = ADP + phosphate + H(+)</text>
        <dbReference type="Rhea" id="RHEA:13065"/>
        <dbReference type="ChEBI" id="CHEBI:15377"/>
        <dbReference type="ChEBI" id="CHEBI:15378"/>
        <dbReference type="ChEBI" id="CHEBI:30616"/>
        <dbReference type="ChEBI" id="CHEBI:43474"/>
        <dbReference type="ChEBI" id="CHEBI:456216"/>
        <dbReference type="EC" id="3.6.4.13"/>
    </reaction>
</comment>
<dbReference type="InterPro" id="IPR001650">
    <property type="entry name" value="Helicase_C-like"/>
</dbReference>
<dbReference type="EMBL" id="JARAOO010000014">
    <property type="protein sequence ID" value="KAJ7943588.1"/>
    <property type="molecule type" value="Genomic_DNA"/>
</dbReference>
<dbReference type="GO" id="GO:0005524">
    <property type="term" value="F:ATP binding"/>
    <property type="evidence" value="ECO:0007669"/>
    <property type="project" value="UniProtKB-UniRule"/>
</dbReference>
<evidence type="ECO:0000259" key="13">
    <source>
        <dbReference type="PROSITE" id="PS51194"/>
    </source>
</evidence>
<evidence type="ECO:0000256" key="4">
    <source>
        <dbReference type="ARBA" id="ARBA00022840"/>
    </source>
</evidence>
<dbReference type="SUPFAM" id="SSF52540">
    <property type="entry name" value="P-loop containing nucleoside triphosphate hydrolases"/>
    <property type="match status" value="2"/>
</dbReference>
<protein>
    <recommendedName>
        <fullName evidence="10">ATP-dependent RNA helicase</fullName>
        <ecNumber evidence="10">3.6.4.13</ecNumber>
    </recommendedName>
</protein>
<comment type="caution">
    <text evidence="15">The sequence shown here is derived from an EMBL/GenBank/DDBJ whole genome shotgun (WGS) entry which is preliminary data.</text>
</comment>
<dbReference type="GO" id="GO:0003724">
    <property type="term" value="F:RNA helicase activity"/>
    <property type="evidence" value="ECO:0007669"/>
    <property type="project" value="UniProtKB-EC"/>
</dbReference>
<dbReference type="Proteomes" id="UP001163823">
    <property type="component" value="Chromosome 14"/>
</dbReference>
<dbReference type="InterPro" id="IPR014014">
    <property type="entry name" value="RNA_helicase_DEAD_Q_motif"/>
</dbReference>
<evidence type="ECO:0000259" key="14">
    <source>
        <dbReference type="PROSITE" id="PS51195"/>
    </source>
</evidence>
<feature type="region of interest" description="Disordered" evidence="11">
    <location>
        <begin position="515"/>
        <end position="543"/>
    </location>
</feature>
<name>A0AAD7P600_QUISA</name>
<dbReference type="SMART" id="SM00490">
    <property type="entry name" value="HELICc"/>
    <property type="match status" value="1"/>
</dbReference>